<evidence type="ECO:0000256" key="2">
    <source>
        <dbReference type="SAM" id="SignalP"/>
    </source>
</evidence>
<dbReference type="InterPro" id="IPR052159">
    <property type="entry name" value="Competence_DNA_uptake"/>
</dbReference>
<dbReference type="Gene3D" id="3.60.15.10">
    <property type="entry name" value="Ribonuclease Z/Hydroxyacylglutathione hydrolase-like"/>
    <property type="match status" value="1"/>
</dbReference>
<dbReference type="EMBL" id="CP122283">
    <property type="protein sequence ID" value="WGF39862.1"/>
    <property type="molecule type" value="Genomic_DNA"/>
</dbReference>
<feature type="compositionally biased region" description="Basic and acidic residues" evidence="1">
    <location>
        <begin position="497"/>
        <end position="510"/>
    </location>
</feature>
<dbReference type="Proteomes" id="UP001244564">
    <property type="component" value="Chromosome"/>
</dbReference>
<keyword evidence="5" id="KW-1185">Reference proteome</keyword>
<dbReference type="SUPFAM" id="SSF56281">
    <property type="entry name" value="Metallo-hydrolase/oxidoreductase"/>
    <property type="match status" value="1"/>
</dbReference>
<dbReference type="InterPro" id="IPR035681">
    <property type="entry name" value="ComA-like_MBL"/>
</dbReference>
<dbReference type="SMART" id="SM00894">
    <property type="entry name" value="Excalibur"/>
    <property type="match status" value="2"/>
</dbReference>
<dbReference type="InterPro" id="IPR036866">
    <property type="entry name" value="RibonucZ/Hydroxyglut_hydro"/>
</dbReference>
<feature type="domain" description="Excalibur calcium-binding" evidence="3">
    <location>
        <begin position="440"/>
        <end position="476"/>
    </location>
</feature>
<feature type="compositionally biased region" description="Basic and acidic residues" evidence="1">
    <location>
        <begin position="522"/>
        <end position="538"/>
    </location>
</feature>
<feature type="domain" description="Excalibur calcium-binding" evidence="3">
    <location>
        <begin position="501"/>
        <end position="537"/>
    </location>
</feature>
<protein>
    <submittedName>
        <fullName evidence="4">Excalibur calcium-binding domain-containing protein</fullName>
    </submittedName>
</protein>
<proteinExistence type="predicted"/>
<evidence type="ECO:0000259" key="3">
    <source>
        <dbReference type="SMART" id="SM00894"/>
    </source>
</evidence>
<feature type="chain" id="PRO_5045584036" evidence="2">
    <location>
        <begin position="26"/>
        <end position="538"/>
    </location>
</feature>
<dbReference type="InterPro" id="IPR008613">
    <property type="entry name" value="Excalibur_Ca-bd_domain"/>
</dbReference>
<feature type="region of interest" description="Disordered" evidence="1">
    <location>
        <begin position="417"/>
        <end position="439"/>
    </location>
</feature>
<reference evidence="4 5" key="1">
    <citation type="submission" date="2023-04" db="EMBL/GenBank/DDBJ databases">
        <title>Genomic of Lysinibacillus capsici TSBLM.</title>
        <authorList>
            <person name="Hu X.S."/>
            <person name="Yu C.H."/>
        </authorList>
    </citation>
    <scope>NUCLEOTIDE SEQUENCE [LARGE SCALE GENOMIC DNA]</scope>
    <source>
        <strain evidence="4 5">TSBLM</strain>
    </source>
</reference>
<evidence type="ECO:0000313" key="5">
    <source>
        <dbReference type="Proteomes" id="UP001244564"/>
    </source>
</evidence>
<feature type="region of interest" description="Disordered" evidence="1">
    <location>
        <begin position="474"/>
        <end position="538"/>
    </location>
</feature>
<evidence type="ECO:0000256" key="1">
    <source>
        <dbReference type="SAM" id="MobiDB-lite"/>
    </source>
</evidence>
<dbReference type="PANTHER" id="PTHR30619:SF7">
    <property type="entry name" value="BETA-LACTAMASE DOMAIN PROTEIN"/>
    <property type="match status" value="1"/>
</dbReference>
<evidence type="ECO:0000313" key="4">
    <source>
        <dbReference type="EMBL" id="WGF39862.1"/>
    </source>
</evidence>
<name>A0ABY8KLN7_9BACI</name>
<sequence length="538" mass="58427">MKKLLLSFLTFILVIALVLPINTEAAQKSTDNSSPITTENIIKQFKTDGLEVGAVSDLPNKEFGNGRKEGNRILIPSLGEDAGGRLFIFNDAKSLAQAKGYYDGLSSMGPLFYSHTHQNGLILLQMNGNMSDADFKKYADSIDAVVSGKNANTTSPAAPTKKGEMKVHFIDVGQGDSILIQSHDGKNILVDGGPKSAGKTVVNYLKSKGVKKLDYVVATHPDADHVGGLIAVLNSISVGKFVNSGKSHTTETYTQLLKLVEQKNIKYIEPKIGEILIGDWTSDFYLQSLYSDAKAVDTNDASIVLKTGYKNVEFLLMADASKDLEELLTNSFDSLNVQILKAGHHGSNTSTSSKFLNAVKPEVTILSYGKDNSYGHPNNEVLNNLKSAGSKVYSTAQDGTIVIKTNGKTYNVAAKEFNVPESKPSQQKPETKPTEPVKESFKNCSELRAVYPGGVMSGHPAYELQHDADNDGWACEPVEDSYTEKPTTTPITTPSEPSRESFKNCTELRKVYPNGVDSSHPAYEKKHDRDGDGLACEK</sequence>
<gene>
    <name evidence="4" type="ORF">QBO96_06245</name>
</gene>
<dbReference type="PANTHER" id="PTHR30619">
    <property type="entry name" value="DNA INTERNALIZATION/COMPETENCE PROTEIN COMEC/REC2"/>
    <property type="match status" value="1"/>
</dbReference>
<dbReference type="Pfam" id="PF05901">
    <property type="entry name" value="Excalibur"/>
    <property type="match status" value="2"/>
</dbReference>
<dbReference type="Pfam" id="PF00753">
    <property type="entry name" value="Lactamase_B"/>
    <property type="match status" value="1"/>
</dbReference>
<feature type="compositionally biased region" description="Basic and acidic residues" evidence="1">
    <location>
        <begin position="429"/>
        <end position="439"/>
    </location>
</feature>
<feature type="signal peptide" evidence="2">
    <location>
        <begin position="1"/>
        <end position="25"/>
    </location>
</feature>
<dbReference type="CDD" id="cd07731">
    <property type="entry name" value="ComA-like_MBL-fold"/>
    <property type="match status" value="1"/>
</dbReference>
<keyword evidence="2" id="KW-0732">Signal</keyword>
<organism evidence="4 5">
    <name type="scientific">Lysinibacillus capsici</name>
    <dbReference type="NCBI Taxonomy" id="2115968"/>
    <lineage>
        <taxon>Bacteria</taxon>
        <taxon>Bacillati</taxon>
        <taxon>Bacillota</taxon>
        <taxon>Bacilli</taxon>
        <taxon>Bacillales</taxon>
        <taxon>Bacillaceae</taxon>
        <taxon>Lysinibacillus</taxon>
    </lineage>
</organism>
<accession>A0ABY8KLN7</accession>
<feature type="compositionally biased region" description="Low complexity" evidence="1">
    <location>
        <begin position="484"/>
        <end position="496"/>
    </location>
</feature>
<dbReference type="RefSeq" id="WP_279495525.1">
    <property type="nucleotide sequence ID" value="NZ_CP122283.1"/>
</dbReference>
<dbReference type="InterPro" id="IPR001279">
    <property type="entry name" value="Metallo-B-lactamas"/>
</dbReference>